<dbReference type="Proteomes" id="UP000271974">
    <property type="component" value="Unassembled WGS sequence"/>
</dbReference>
<dbReference type="STRING" id="188477.A0A3S0ZCE0"/>
<accession>A0A3S0ZCE0</accession>
<reference evidence="1 2" key="1">
    <citation type="submission" date="2019-01" db="EMBL/GenBank/DDBJ databases">
        <title>A draft genome assembly of the solar-powered sea slug Elysia chlorotica.</title>
        <authorList>
            <person name="Cai H."/>
            <person name="Li Q."/>
            <person name="Fang X."/>
            <person name="Li J."/>
            <person name="Curtis N.E."/>
            <person name="Altenburger A."/>
            <person name="Shibata T."/>
            <person name="Feng M."/>
            <person name="Maeda T."/>
            <person name="Schwartz J.A."/>
            <person name="Shigenobu S."/>
            <person name="Lundholm N."/>
            <person name="Nishiyama T."/>
            <person name="Yang H."/>
            <person name="Hasebe M."/>
            <person name="Li S."/>
            <person name="Pierce S.K."/>
            <person name="Wang J."/>
        </authorList>
    </citation>
    <scope>NUCLEOTIDE SEQUENCE [LARGE SCALE GENOMIC DNA]</scope>
    <source>
        <strain evidence="1">EC2010</strain>
        <tissue evidence="1">Whole organism of an adult</tissue>
    </source>
</reference>
<evidence type="ECO:0008006" key="3">
    <source>
        <dbReference type="Google" id="ProtNLM"/>
    </source>
</evidence>
<gene>
    <name evidence="1" type="ORF">EGW08_020486</name>
</gene>
<dbReference type="EMBL" id="RQTK01001165">
    <property type="protein sequence ID" value="RUS71755.1"/>
    <property type="molecule type" value="Genomic_DNA"/>
</dbReference>
<evidence type="ECO:0000313" key="1">
    <source>
        <dbReference type="EMBL" id="RUS71755.1"/>
    </source>
</evidence>
<sequence length="182" mass="21083">DEPLSFPLSSCGSKIYESLKTESLSWHISPQTLRLGAQETRSRWRQQTEEDHLDHSRHVAYRGLLELADCGDPLLKRKLVRKCDFSSFDTFLQSYFSTSHFSEEKISSGKLALTDLYTKYKDDFRLIEIFTALQTLVQPVIESLIYHDRLLWLREQGYSNVKIVPVFNEAVSPRNLAIVVIK</sequence>
<dbReference type="InterPro" id="IPR052220">
    <property type="entry name" value="METTL25"/>
</dbReference>
<name>A0A3S0ZCE0_ELYCH</name>
<proteinExistence type="predicted"/>
<comment type="caution">
    <text evidence="1">The sequence shown here is derived from an EMBL/GenBank/DDBJ whole genome shotgun (WGS) entry which is preliminary data.</text>
</comment>
<dbReference type="PANTHER" id="PTHR12496">
    <property type="entry name" value="CGI-41 METHYLTRANSFERASE"/>
    <property type="match status" value="1"/>
</dbReference>
<dbReference type="OrthoDB" id="10258156at2759"/>
<organism evidence="1 2">
    <name type="scientific">Elysia chlorotica</name>
    <name type="common">Eastern emerald elysia</name>
    <name type="synonym">Sea slug</name>
    <dbReference type="NCBI Taxonomy" id="188477"/>
    <lineage>
        <taxon>Eukaryota</taxon>
        <taxon>Metazoa</taxon>
        <taxon>Spiralia</taxon>
        <taxon>Lophotrochozoa</taxon>
        <taxon>Mollusca</taxon>
        <taxon>Gastropoda</taxon>
        <taxon>Heterobranchia</taxon>
        <taxon>Euthyneura</taxon>
        <taxon>Panpulmonata</taxon>
        <taxon>Sacoglossa</taxon>
        <taxon>Placobranchoidea</taxon>
        <taxon>Plakobranchidae</taxon>
        <taxon>Elysia</taxon>
    </lineage>
</organism>
<feature type="non-terminal residue" evidence="1">
    <location>
        <position position="1"/>
    </location>
</feature>
<dbReference type="PANTHER" id="PTHR12496:SF0">
    <property type="entry name" value="METHYLTRANSFERASE DOMAIN-CONTAINING PROTEIN"/>
    <property type="match status" value="1"/>
</dbReference>
<dbReference type="AlphaFoldDB" id="A0A3S0ZCE0"/>
<protein>
    <recommendedName>
        <fullName evidence="3">Methyltransferase domain-containing protein</fullName>
    </recommendedName>
</protein>
<keyword evidence="2" id="KW-1185">Reference proteome</keyword>
<evidence type="ECO:0000313" key="2">
    <source>
        <dbReference type="Proteomes" id="UP000271974"/>
    </source>
</evidence>